<comment type="subcellular location">
    <subcellularLocation>
        <location evidence="1">Membrane</location>
        <topology evidence="1">Multi-pass membrane protein</topology>
    </subcellularLocation>
</comment>
<evidence type="ECO:0000313" key="9">
    <source>
        <dbReference type="Proteomes" id="UP001642484"/>
    </source>
</evidence>
<dbReference type="Proteomes" id="UP001642484">
    <property type="component" value="Unassembled WGS sequence"/>
</dbReference>
<evidence type="ECO:0000256" key="5">
    <source>
        <dbReference type="SAM" id="MobiDB-lite"/>
    </source>
</evidence>
<evidence type="ECO:0000256" key="2">
    <source>
        <dbReference type="ARBA" id="ARBA00022692"/>
    </source>
</evidence>
<evidence type="ECO:0000313" key="8">
    <source>
        <dbReference type="EMBL" id="CAK9074748.1"/>
    </source>
</evidence>
<name>A0ABP0PGK8_9DINO</name>
<keyword evidence="3 6" id="KW-1133">Transmembrane helix</keyword>
<dbReference type="InterPro" id="IPR018490">
    <property type="entry name" value="cNMP-bd_dom_sf"/>
</dbReference>
<keyword evidence="4 6" id="KW-0472">Membrane</keyword>
<dbReference type="SUPFAM" id="SSF81324">
    <property type="entry name" value="Voltage-gated potassium channels"/>
    <property type="match status" value="1"/>
</dbReference>
<dbReference type="Gene3D" id="1.10.287.70">
    <property type="match status" value="1"/>
</dbReference>
<feature type="region of interest" description="Disordered" evidence="5">
    <location>
        <begin position="1"/>
        <end position="51"/>
    </location>
</feature>
<evidence type="ECO:0000256" key="1">
    <source>
        <dbReference type="ARBA" id="ARBA00004141"/>
    </source>
</evidence>
<evidence type="ECO:0000256" key="3">
    <source>
        <dbReference type="ARBA" id="ARBA00022989"/>
    </source>
</evidence>
<dbReference type="InterPro" id="IPR051413">
    <property type="entry name" value="K/Na_HCN_channel"/>
</dbReference>
<dbReference type="Pfam" id="PF00520">
    <property type="entry name" value="Ion_trans"/>
    <property type="match status" value="1"/>
</dbReference>
<dbReference type="SUPFAM" id="SSF51206">
    <property type="entry name" value="cAMP-binding domain-like"/>
    <property type="match status" value="1"/>
</dbReference>
<keyword evidence="2 6" id="KW-0812">Transmembrane</keyword>
<dbReference type="PANTHER" id="PTHR45689">
    <property type="entry name" value="I[[H]] CHANNEL, ISOFORM E"/>
    <property type="match status" value="1"/>
</dbReference>
<feature type="domain" description="Ion transport" evidence="7">
    <location>
        <begin position="226"/>
        <end position="351"/>
    </location>
</feature>
<feature type="transmembrane region" description="Helical" evidence="6">
    <location>
        <begin position="379"/>
        <end position="403"/>
    </location>
</feature>
<organism evidence="8 9">
    <name type="scientific">Durusdinium trenchii</name>
    <dbReference type="NCBI Taxonomy" id="1381693"/>
    <lineage>
        <taxon>Eukaryota</taxon>
        <taxon>Sar</taxon>
        <taxon>Alveolata</taxon>
        <taxon>Dinophyceae</taxon>
        <taxon>Suessiales</taxon>
        <taxon>Symbiodiniaceae</taxon>
        <taxon>Durusdinium</taxon>
    </lineage>
</organism>
<feature type="compositionally biased region" description="Basic residues" evidence="5">
    <location>
        <begin position="37"/>
        <end position="51"/>
    </location>
</feature>
<gene>
    <name evidence="8" type="ORF">CCMP2556_LOCUS36810</name>
</gene>
<reference evidence="8 9" key="1">
    <citation type="submission" date="2024-02" db="EMBL/GenBank/DDBJ databases">
        <authorList>
            <person name="Chen Y."/>
            <person name="Shah S."/>
            <person name="Dougan E. K."/>
            <person name="Thang M."/>
            <person name="Chan C."/>
        </authorList>
    </citation>
    <scope>NUCLEOTIDE SEQUENCE [LARGE SCALE GENOMIC DNA]</scope>
</reference>
<dbReference type="InterPro" id="IPR005821">
    <property type="entry name" value="Ion_trans_dom"/>
</dbReference>
<comment type="caution">
    <text evidence="8">The sequence shown here is derived from an EMBL/GenBank/DDBJ whole genome shotgun (WGS) entry which is preliminary data.</text>
</comment>
<feature type="region of interest" description="Disordered" evidence="5">
    <location>
        <begin position="85"/>
        <end position="116"/>
    </location>
</feature>
<dbReference type="PANTHER" id="PTHR45689:SF5">
    <property type="entry name" value="I[[H]] CHANNEL, ISOFORM E"/>
    <property type="match status" value="1"/>
</dbReference>
<accession>A0ABP0PGK8</accession>
<proteinExistence type="predicted"/>
<protein>
    <recommendedName>
        <fullName evidence="7">Ion transport domain-containing protein</fullName>
    </recommendedName>
</protein>
<keyword evidence="9" id="KW-1185">Reference proteome</keyword>
<dbReference type="EMBL" id="CAXAMN010023029">
    <property type="protein sequence ID" value="CAK9074748.1"/>
    <property type="molecule type" value="Genomic_DNA"/>
</dbReference>
<evidence type="ECO:0000256" key="4">
    <source>
        <dbReference type="ARBA" id="ARBA00023136"/>
    </source>
</evidence>
<evidence type="ECO:0000259" key="7">
    <source>
        <dbReference type="Pfam" id="PF00520"/>
    </source>
</evidence>
<sequence length="777" mass="86980">MEDSDVPPLNLPEEEAPLPSSLSRPTANSASVPALTLRRRSSHRLSVSHRRSSSLGLSFEEVLLQIQGLQERLLHIYETDSRQKLKSATAESARKNGSPPASRAHSQQSPRESVPLGVQLQPELEPEELPMTQRKSNMSTASRRLATHMAQAAVQRATSDLCEDAAFRIGIEWDLRDDQLVDLQTNHAITSPKTQTVTTSQRRMRMSSMTLDPGCAVSPESSSRVLWDCIAMVVLLFEVLTVPLQVYNLAPDTKEVLDLLHWVTTGYWLLDVPASFLTAVYINDVLHTQLKDVARVYLKSWFCFDMLMLAPELFIIFTLSNSSELEVSGVLRTLRARRLVRLVRFVKVLRFRKSMNLIKQMSCYRQFRLFFHGWISSTLTPVLSLVLCLMIAVHFLAGLWFLAGDVDTGWVCLEGLHEASFARQYLRSVEWALSRLPASSLKGNVELNTAFERWLAIIATGIALIISSLFVSVLTNLMANAARRTRKMTQILESVRKYCGACGVSAGHTRKIKHLVERDHLRASIQNHMEFLLALPEGLVVELFHEARAKTLAFHPFFSEIGSANLVMESHLCNKAVKELYLLERDLMFYANQKGQGIYIIAAGAAGYISGADGSDSQLRGEDEALPSSMFFNVLTNHGHRKSNESAGQLKALQDANHPVGISSGEYVSEQSLWIRGWKHHGRLEATVESRALHLPTREVYLVLQDHADALVKRTAFATAVVYARCFVEAINKLPPYQISDLPLDVNQVDVNPTTSASIASLLLEQRHQDRVQPELD</sequence>
<feature type="transmembrane region" description="Helical" evidence="6">
    <location>
        <begin position="454"/>
        <end position="479"/>
    </location>
</feature>
<evidence type="ECO:0000256" key="6">
    <source>
        <dbReference type="SAM" id="Phobius"/>
    </source>
</evidence>